<reference evidence="3 6" key="1">
    <citation type="submission" date="2015-01" db="EMBL/GenBank/DDBJ databases">
        <title>Characterization of Swiss Staphylococcus aureus strains involved in food poisoning.</title>
        <authorList>
            <person name="Crovadore J."/>
            <person name="Chablais R."/>
            <person name="Tonacini J."/>
            <person name="Schnyder B."/>
            <person name="Lefort F."/>
        </authorList>
    </citation>
    <scope>NUCLEOTIDE SEQUENCE [LARGE SCALE GENOMIC DNA]</scope>
    <source>
        <strain evidence="3 6">SA-120</strain>
    </source>
</reference>
<evidence type="ECO:0000313" key="4">
    <source>
        <dbReference type="EMBL" id="SRZ61831.1"/>
    </source>
</evidence>
<dbReference type="RefSeq" id="WP_000429551.1">
    <property type="nucleotide sequence ID" value="NZ_AP024742.1"/>
</dbReference>
<dbReference type="EMBL" id="UELG01000001">
    <property type="protein sequence ID" value="SRZ61831.1"/>
    <property type="molecule type" value="Genomic_DNA"/>
</dbReference>
<dbReference type="SMR" id="A0A0D1JXQ9"/>
<gene>
    <name evidence="5" type="ORF">NCTC6133_01929</name>
    <name evidence="3" type="ORF">QU38_13925</name>
    <name evidence="4" type="ORF">SAMEA1531725_00072</name>
    <name evidence="2" type="ORF">SAMEA70245418_00991</name>
</gene>
<dbReference type="InterPro" id="IPR048799">
    <property type="entry name" value="P68_RBP_TagC-like_beta-prop"/>
</dbReference>
<reference evidence="7 8" key="2">
    <citation type="submission" date="2018-06" db="EMBL/GenBank/DDBJ databases">
        <authorList>
            <consortium name="Pathogen Informatics"/>
            <person name="Doyle S."/>
        </authorList>
    </citation>
    <scope>NUCLEOTIDE SEQUENCE [LARGE SCALE GENOMIC DNA]</scope>
    <source>
        <strain evidence="4 7">EOE173</strain>
        <strain evidence="5 8">NCTC6133</strain>
    </source>
</reference>
<dbReference type="Proteomes" id="UP000507408">
    <property type="component" value="Unassembled WGS sequence"/>
</dbReference>
<dbReference type="AlphaFoldDB" id="A0A0D1JXQ9"/>
<evidence type="ECO:0000313" key="9">
    <source>
        <dbReference type="Proteomes" id="UP000507408"/>
    </source>
</evidence>
<dbReference type="Proteomes" id="UP000255091">
    <property type="component" value="Unassembled WGS sequence"/>
</dbReference>
<evidence type="ECO:0000313" key="3">
    <source>
        <dbReference type="EMBL" id="KIT96015.1"/>
    </source>
</evidence>
<dbReference type="EMBL" id="JXIG01000629">
    <property type="protein sequence ID" value="KIT96015.1"/>
    <property type="molecule type" value="Genomic_DNA"/>
</dbReference>
<reference evidence="2 9" key="3">
    <citation type="submission" date="2020-06" db="EMBL/GenBank/DDBJ databases">
        <authorList>
            <consortium name="Pathogen Informatics"/>
        </authorList>
    </citation>
    <scope>NUCLEOTIDE SEQUENCE [LARGE SCALE GENOMIC DNA]</scope>
    <source>
        <strain evidence="2 9">MOS222</strain>
    </source>
</reference>
<evidence type="ECO:0000313" key="6">
    <source>
        <dbReference type="Proteomes" id="UP000032274"/>
    </source>
</evidence>
<dbReference type="EMBL" id="CAIIKR010000002">
    <property type="protein sequence ID" value="CAC8506760.1"/>
    <property type="molecule type" value="Genomic_DNA"/>
</dbReference>
<feature type="domain" description="P68 RBP/TagC-like beta-propeller" evidence="1">
    <location>
        <begin position="160"/>
        <end position="417"/>
    </location>
</feature>
<evidence type="ECO:0000313" key="2">
    <source>
        <dbReference type="EMBL" id="CAC8506760.1"/>
    </source>
</evidence>
<dbReference type="Proteomes" id="UP000032274">
    <property type="component" value="Unassembled WGS sequence"/>
</dbReference>
<name>A0A0D1JXQ9_STAAU</name>
<organism evidence="2 9">
    <name type="scientific">Staphylococcus aureus</name>
    <dbReference type="NCBI Taxonomy" id="1280"/>
    <lineage>
        <taxon>Bacteria</taxon>
        <taxon>Bacillati</taxon>
        <taxon>Bacillota</taxon>
        <taxon>Bacilli</taxon>
        <taxon>Bacillales</taxon>
        <taxon>Staphylococcaceae</taxon>
        <taxon>Staphylococcus</taxon>
    </lineage>
</organism>
<proteinExistence type="predicted"/>
<sequence length="636" mass="73105">MENLYLIKDLGALAGRDYRAKEIQNLQRIEQFALGLTTEFKLHQKAKTIQHFAEQIYYNGRSQAAVNKSLQSQINALVVAPRNNSANEIVQARVNVNGETFDTLKEHLDDWETKTQINKEETIRELNKTKQEILDIEYRFEPDKQEFLFVTELAPLTNAVMQSFWFDNRTGIVYMTQARNNGYMLSRLRPNGQFIDSSLIVGGGHGTHNGYRYIDDELWIYSFILNGNNENTLVRFKYTPNVEISYGKYGMQDVFTGHPEKPYITPVINEKENKILYRIERPRSQWELENSMNYIEIRSLDDVDKNIDKVLHKISIPMRLTNETQPMQGVTFDEKYLYWYTGDSNPNNRNYLTAFDLETGEEAYQVNADYGGTLDSFPGEFAEAEGLQIYYDKDSGKKALMLGVTVGGDGNRTHRIFMIGQRGILEILHSRGVPFIMSDTGGRVKPLPMRPDKLKNLGMLTEPGLYYLYTDHTVQIDDFPLPREWRDAGWFLEVKPPQTGGDVIQILTRNSYARNMMTFERVLSGRTGDISDWNYVPKNSGKWERVPSFITKMSDINIVGMSFYLTTDDTKRFTDFPTERKGVAGWNLYVEASNTGGFVHRLVRNSVTASAEILLKNYDSKTSSGPWTLHEGRIIS</sequence>
<evidence type="ECO:0000313" key="5">
    <source>
        <dbReference type="EMBL" id="SUK48396.1"/>
    </source>
</evidence>
<evidence type="ECO:0000313" key="7">
    <source>
        <dbReference type="Proteomes" id="UP000250286"/>
    </source>
</evidence>
<evidence type="ECO:0000259" key="1">
    <source>
        <dbReference type="Pfam" id="PF21311"/>
    </source>
</evidence>
<accession>A0A0D1JXQ9</accession>
<dbReference type="Pfam" id="PF21311">
    <property type="entry name" value="Phage_RBD_prop"/>
    <property type="match status" value="1"/>
</dbReference>
<dbReference type="Proteomes" id="UP000250286">
    <property type="component" value="Unassembled WGS sequence"/>
</dbReference>
<protein>
    <submittedName>
        <fullName evidence="2 3">Minor structural protein</fullName>
    </submittedName>
</protein>
<evidence type="ECO:0000313" key="8">
    <source>
        <dbReference type="Proteomes" id="UP000255091"/>
    </source>
</evidence>
<dbReference type="EMBL" id="UHAP01000001">
    <property type="protein sequence ID" value="SUK48396.1"/>
    <property type="molecule type" value="Genomic_DNA"/>
</dbReference>